<organism evidence="1">
    <name type="scientific">marine metagenome</name>
    <dbReference type="NCBI Taxonomy" id="408172"/>
    <lineage>
        <taxon>unclassified sequences</taxon>
        <taxon>metagenomes</taxon>
        <taxon>ecological metagenomes</taxon>
    </lineage>
</organism>
<accession>A0A383F259</accession>
<evidence type="ECO:0000313" key="1">
    <source>
        <dbReference type="EMBL" id="SVE62505.1"/>
    </source>
</evidence>
<gene>
    <name evidence="1" type="ORF">METZ01_LOCUS515359</name>
</gene>
<dbReference type="EMBL" id="UINC01230392">
    <property type="protein sequence ID" value="SVE62505.1"/>
    <property type="molecule type" value="Genomic_DNA"/>
</dbReference>
<dbReference type="AlphaFoldDB" id="A0A383F259"/>
<reference evidence="1" key="1">
    <citation type="submission" date="2018-05" db="EMBL/GenBank/DDBJ databases">
        <authorList>
            <person name="Lanie J.A."/>
            <person name="Ng W.-L."/>
            <person name="Kazmierczak K.M."/>
            <person name="Andrzejewski T.M."/>
            <person name="Davidsen T.M."/>
            <person name="Wayne K.J."/>
            <person name="Tettelin H."/>
            <person name="Glass J.I."/>
            <person name="Rusch D."/>
            <person name="Podicherti R."/>
            <person name="Tsui H.-C.T."/>
            <person name="Winkler M.E."/>
        </authorList>
    </citation>
    <scope>NUCLEOTIDE SEQUENCE</scope>
</reference>
<proteinExistence type="predicted"/>
<sequence length="47" mass="5094">MYTIPVITITTAVMADHAPNAAKSNSAMFYLLNGNKINTLEMAELHA</sequence>
<protein>
    <submittedName>
        <fullName evidence="1">Uncharacterized protein</fullName>
    </submittedName>
</protein>
<name>A0A383F259_9ZZZZ</name>